<evidence type="ECO:0000256" key="11">
    <source>
        <dbReference type="ARBA" id="ARBA00047944"/>
    </source>
</evidence>
<dbReference type="KEGG" id="adg:Adeg_0610"/>
<keyword evidence="16" id="KW-1185">Reference proteome</keyword>
<dbReference type="InterPro" id="IPR046887">
    <property type="entry name" value="RsmE_PUA-like"/>
</dbReference>
<dbReference type="Proteomes" id="UP000002620">
    <property type="component" value="Chromosome"/>
</dbReference>
<dbReference type="GO" id="GO:0070042">
    <property type="term" value="F:rRNA (uridine-N3-)-methyltransferase activity"/>
    <property type="evidence" value="ECO:0007669"/>
    <property type="project" value="TreeGrafter"/>
</dbReference>
<dbReference type="EMBL" id="CP001785">
    <property type="protein sequence ID" value="ACX51758.1"/>
    <property type="molecule type" value="Genomic_DNA"/>
</dbReference>
<comment type="similarity">
    <text evidence="2 12">Belongs to the RNA methyltransferase RsmE family.</text>
</comment>
<keyword evidence="5 12" id="KW-0963">Cytoplasm</keyword>
<evidence type="ECO:0000256" key="7">
    <source>
        <dbReference type="ARBA" id="ARBA00022603"/>
    </source>
</evidence>
<dbReference type="SUPFAM" id="SSF75217">
    <property type="entry name" value="alpha/beta knot"/>
    <property type="match status" value="1"/>
</dbReference>
<evidence type="ECO:0000313" key="16">
    <source>
        <dbReference type="Proteomes" id="UP000002620"/>
    </source>
</evidence>
<evidence type="ECO:0000256" key="3">
    <source>
        <dbReference type="ARBA" id="ARBA00012328"/>
    </source>
</evidence>
<evidence type="ECO:0000256" key="4">
    <source>
        <dbReference type="ARBA" id="ARBA00013673"/>
    </source>
</evidence>
<dbReference type="PANTHER" id="PTHR30027">
    <property type="entry name" value="RIBOSOMAL RNA SMALL SUBUNIT METHYLTRANSFERASE E"/>
    <property type="match status" value="1"/>
</dbReference>
<evidence type="ECO:0000256" key="6">
    <source>
        <dbReference type="ARBA" id="ARBA00022552"/>
    </source>
</evidence>
<evidence type="ECO:0000259" key="14">
    <source>
        <dbReference type="Pfam" id="PF20260"/>
    </source>
</evidence>
<comment type="subcellular location">
    <subcellularLocation>
        <location evidence="1 12">Cytoplasm</location>
    </subcellularLocation>
</comment>
<dbReference type="RefSeq" id="WP_015738636.1">
    <property type="nucleotide sequence ID" value="NC_013385.1"/>
</dbReference>
<dbReference type="STRING" id="429009.Adeg_0610"/>
<evidence type="ECO:0000256" key="8">
    <source>
        <dbReference type="ARBA" id="ARBA00022679"/>
    </source>
</evidence>
<dbReference type="Pfam" id="PF20260">
    <property type="entry name" value="PUA_4"/>
    <property type="match status" value="1"/>
</dbReference>
<dbReference type="OrthoDB" id="9815641at2"/>
<comment type="catalytic activity">
    <reaction evidence="11 12">
        <text>uridine(1498) in 16S rRNA + S-adenosyl-L-methionine = N(3)-methyluridine(1498) in 16S rRNA + S-adenosyl-L-homocysteine + H(+)</text>
        <dbReference type="Rhea" id="RHEA:42920"/>
        <dbReference type="Rhea" id="RHEA-COMP:10283"/>
        <dbReference type="Rhea" id="RHEA-COMP:10284"/>
        <dbReference type="ChEBI" id="CHEBI:15378"/>
        <dbReference type="ChEBI" id="CHEBI:57856"/>
        <dbReference type="ChEBI" id="CHEBI:59789"/>
        <dbReference type="ChEBI" id="CHEBI:65315"/>
        <dbReference type="ChEBI" id="CHEBI:74502"/>
        <dbReference type="EC" id="2.1.1.193"/>
    </reaction>
</comment>
<keyword evidence="7 12" id="KW-0489">Methyltransferase</keyword>
<evidence type="ECO:0000256" key="5">
    <source>
        <dbReference type="ARBA" id="ARBA00022490"/>
    </source>
</evidence>
<dbReference type="NCBIfam" id="NF008692">
    <property type="entry name" value="PRK11713.1-5"/>
    <property type="match status" value="1"/>
</dbReference>
<dbReference type="PIRSF" id="PIRSF015601">
    <property type="entry name" value="MTase_slr0722"/>
    <property type="match status" value="1"/>
</dbReference>
<evidence type="ECO:0000256" key="1">
    <source>
        <dbReference type="ARBA" id="ARBA00004496"/>
    </source>
</evidence>
<dbReference type="GO" id="GO:0070475">
    <property type="term" value="P:rRNA base methylation"/>
    <property type="evidence" value="ECO:0007669"/>
    <property type="project" value="TreeGrafter"/>
</dbReference>
<dbReference type="InterPro" id="IPR015947">
    <property type="entry name" value="PUA-like_sf"/>
</dbReference>
<dbReference type="HOGENOM" id="CLU_067442_3_0_9"/>
<dbReference type="Gene3D" id="3.40.1280.10">
    <property type="match status" value="1"/>
</dbReference>
<dbReference type="InterPro" id="IPR006700">
    <property type="entry name" value="RsmE"/>
</dbReference>
<keyword evidence="8 12" id="KW-0808">Transferase</keyword>
<dbReference type="Pfam" id="PF04452">
    <property type="entry name" value="Methyltrans_RNA"/>
    <property type="match status" value="1"/>
</dbReference>
<dbReference type="NCBIfam" id="TIGR00046">
    <property type="entry name" value="RsmE family RNA methyltransferase"/>
    <property type="match status" value="1"/>
</dbReference>
<name>C9RBY1_AMMDK</name>
<comment type="function">
    <text evidence="10 12">Specifically methylates the N3 position of the uracil ring of uridine 1498 (m3U1498) in 16S rRNA. Acts on the fully assembled 30S ribosomal subunit.</text>
</comment>
<evidence type="ECO:0000259" key="13">
    <source>
        <dbReference type="Pfam" id="PF04452"/>
    </source>
</evidence>
<keyword evidence="9 12" id="KW-0949">S-adenosyl-L-methionine</keyword>
<dbReference type="CDD" id="cd18084">
    <property type="entry name" value="RsmE-like"/>
    <property type="match status" value="1"/>
</dbReference>
<evidence type="ECO:0000256" key="9">
    <source>
        <dbReference type="ARBA" id="ARBA00022691"/>
    </source>
</evidence>
<sequence length="251" mass="28261">MRRVFVLPEELGETKVILPPEESHYLLSVLRLRAGDRVAVHDGEGRARAGIILRESRGRVEVELGEYLSLPPEPPVFVTLFQGIPKGEKMDLVVQKATELGVSRIVPLLTERVVVQWDGERARKRRERWQRLAREAVRQCGRSTVPRIKEVTSLPQALEELEPETVGIMPWEGERNLSLRSCLHSRHPRRVALFIGPEGGFSEREVALARERGVFTVTLGPRILRTETAGLAALALILYGWGDLGGESKDW</sequence>
<gene>
    <name evidence="15" type="ordered locus">Adeg_0610</name>
</gene>
<dbReference type="eggNOG" id="COG1385">
    <property type="taxonomic scope" value="Bacteria"/>
</dbReference>
<evidence type="ECO:0000313" key="15">
    <source>
        <dbReference type="EMBL" id="ACX51758.1"/>
    </source>
</evidence>
<dbReference type="InterPro" id="IPR029028">
    <property type="entry name" value="Alpha/beta_knot_MTases"/>
</dbReference>
<dbReference type="AlphaFoldDB" id="C9RBY1"/>
<evidence type="ECO:0000256" key="12">
    <source>
        <dbReference type="PIRNR" id="PIRNR015601"/>
    </source>
</evidence>
<reference evidence="15 16" key="1">
    <citation type="submission" date="2009-10" db="EMBL/GenBank/DDBJ databases">
        <title>Complete sequence of chromosome of Ammonifex degensii KC4.</title>
        <authorList>
            <consortium name="US DOE Joint Genome Institute"/>
            <person name="Kerfeld C."/>
            <person name="Goodner B."/>
            <person name="Huber H."/>
            <person name="Stetter K."/>
            <person name="Lucas S."/>
            <person name="Copeland A."/>
            <person name="Lapidus A."/>
            <person name="Glavina del Rio T."/>
            <person name="Dalin E."/>
            <person name="Tice H."/>
            <person name="Bruce D."/>
            <person name="Goodwin L."/>
            <person name="Pitluck S."/>
            <person name="Saunders E."/>
            <person name="Brettin T."/>
            <person name="Detter J.C."/>
            <person name="Han C."/>
            <person name="Larimer F."/>
            <person name="Land M."/>
            <person name="Hauser L."/>
            <person name="Kyrpides N."/>
            <person name="Ovchinnikova G."/>
            <person name="Richardson P."/>
        </authorList>
    </citation>
    <scope>NUCLEOTIDE SEQUENCE [LARGE SCALE GENOMIC DNA]</scope>
    <source>
        <strain evidence="16">DSM 10501 / KC4</strain>
    </source>
</reference>
<proteinExistence type="inferred from homology"/>
<dbReference type="SUPFAM" id="SSF88697">
    <property type="entry name" value="PUA domain-like"/>
    <property type="match status" value="1"/>
</dbReference>
<dbReference type="GO" id="GO:0005737">
    <property type="term" value="C:cytoplasm"/>
    <property type="evidence" value="ECO:0007669"/>
    <property type="project" value="UniProtKB-SubCell"/>
</dbReference>
<feature type="domain" description="Ribosomal RNA small subunit methyltransferase E methyltransferase" evidence="13">
    <location>
        <begin position="73"/>
        <end position="237"/>
    </location>
</feature>
<dbReference type="InterPro" id="IPR029026">
    <property type="entry name" value="tRNA_m1G_MTases_N"/>
</dbReference>
<organism evidence="15 16">
    <name type="scientific">Ammonifex degensii (strain DSM 10501 / KC4)</name>
    <dbReference type="NCBI Taxonomy" id="429009"/>
    <lineage>
        <taxon>Bacteria</taxon>
        <taxon>Bacillati</taxon>
        <taxon>Bacillota</taxon>
        <taxon>Clostridia</taxon>
        <taxon>Thermoanaerobacterales</taxon>
        <taxon>Thermoanaerobacteraceae</taxon>
        <taxon>Ammonifex</taxon>
    </lineage>
</organism>
<feature type="domain" description="Ribosomal RNA small subunit methyltransferase E PUA-like" evidence="14">
    <location>
        <begin position="18"/>
        <end position="64"/>
    </location>
</feature>
<evidence type="ECO:0000256" key="10">
    <source>
        <dbReference type="ARBA" id="ARBA00025699"/>
    </source>
</evidence>
<accession>C9RBY1</accession>
<keyword evidence="6 12" id="KW-0698">rRNA processing</keyword>
<dbReference type="InterPro" id="IPR046886">
    <property type="entry name" value="RsmE_MTase_dom"/>
</dbReference>
<evidence type="ECO:0000256" key="2">
    <source>
        <dbReference type="ARBA" id="ARBA00005528"/>
    </source>
</evidence>
<dbReference type="EC" id="2.1.1.193" evidence="3 12"/>
<protein>
    <recommendedName>
        <fullName evidence="4 12">Ribosomal RNA small subunit methyltransferase E</fullName>
        <ecNumber evidence="3 12">2.1.1.193</ecNumber>
    </recommendedName>
</protein>
<dbReference type="PANTHER" id="PTHR30027:SF3">
    <property type="entry name" value="16S RRNA (URACIL(1498)-N(3))-METHYLTRANSFERASE"/>
    <property type="match status" value="1"/>
</dbReference>